<dbReference type="EMBL" id="LGTL01000036">
    <property type="protein sequence ID" value="KPA73446.1"/>
    <property type="molecule type" value="Genomic_DNA"/>
</dbReference>
<evidence type="ECO:0000313" key="2">
    <source>
        <dbReference type="EMBL" id="KPA73446.1"/>
    </source>
</evidence>
<dbReference type="GeneID" id="26910169"/>
<name>A0A0M9FPV5_LEPPY</name>
<feature type="region of interest" description="Disordered" evidence="1">
    <location>
        <begin position="26"/>
        <end position="66"/>
    </location>
</feature>
<gene>
    <name evidence="2" type="ORF">ABB37_09886</name>
</gene>
<dbReference type="RefSeq" id="XP_015651884.1">
    <property type="nucleotide sequence ID" value="XM_015809552.1"/>
</dbReference>
<evidence type="ECO:0000313" key="3">
    <source>
        <dbReference type="Proteomes" id="UP000037923"/>
    </source>
</evidence>
<feature type="region of interest" description="Disordered" evidence="1">
    <location>
        <begin position="258"/>
        <end position="278"/>
    </location>
</feature>
<dbReference type="AlphaFoldDB" id="A0A0M9FPV5"/>
<dbReference type="RefSeq" id="XP_015651885.1">
    <property type="nucleotide sequence ID" value="XM_015809553.1"/>
</dbReference>
<proteinExistence type="predicted"/>
<dbReference type="Proteomes" id="UP000037923">
    <property type="component" value="Unassembled WGS sequence"/>
</dbReference>
<protein>
    <submittedName>
        <fullName evidence="2">Uncharacterized protein</fullName>
    </submittedName>
</protein>
<dbReference type="OrthoDB" id="272664at2759"/>
<keyword evidence="3" id="KW-1185">Reference proteome</keyword>
<dbReference type="OMA" id="NCCYLRA"/>
<organism evidence="2 3">
    <name type="scientific">Leptomonas pyrrhocoris</name>
    <name type="common">Firebug parasite</name>
    <dbReference type="NCBI Taxonomy" id="157538"/>
    <lineage>
        <taxon>Eukaryota</taxon>
        <taxon>Discoba</taxon>
        <taxon>Euglenozoa</taxon>
        <taxon>Kinetoplastea</taxon>
        <taxon>Metakinetoplastina</taxon>
        <taxon>Trypanosomatida</taxon>
        <taxon>Trypanosomatidae</taxon>
        <taxon>Leishmaniinae</taxon>
        <taxon>Leptomonas</taxon>
    </lineage>
</organism>
<accession>A0A0M9FPV5</accession>
<evidence type="ECO:0000256" key="1">
    <source>
        <dbReference type="SAM" id="MobiDB-lite"/>
    </source>
</evidence>
<reference evidence="2 3" key="1">
    <citation type="submission" date="2015-07" db="EMBL/GenBank/DDBJ databases">
        <title>High-quality genome of monoxenous trypanosomatid Leptomonas pyrrhocoris.</title>
        <authorList>
            <person name="Flegontov P."/>
            <person name="Butenko A."/>
            <person name="Firsov S."/>
            <person name="Vlcek C."/>
            <person name="Logacheva M.D."/>
            <person name="Field M."/>
            <person name="Filatov D."/>
            <person name="Flegontova O."/>
            <person name="Gerasimov E."/>
            <person name="Jackson A.P."/>
            <person name="Kelly S."/>
            <person name="Opperdoes F."/>
            <person name="O'Reilly A."/>
            <person name="Votypka J."/>
            <person name="Yurchenko V."/>
            <person name="Lukes J."/>
        </authorList>
    </citation>
    <scope>NUCLEOTIDE SEQUENCE [LARGE SCALE GENOMIC DNA]</scope>
    <source>
        <strain evidence="2">H10</strain>
    </source>
</reference>
<sequence>MFKGLSFHTGVEGRAARRLATVAESARRSKQRHLRETARESTLRLNRLRAGQQSLHRPSPRRSRAGVASAAMQASWTATQAEALAEEDAAWSARDPMQPFQPDGTRTDAFSRPFSSASLLHYGAVDAETGNSIVQQSFDALVYRAVLHYGPPLPVEVVLQNNVVSAASMSPAQQRAQFRETQDGGGAGGADDPNAVYMDEVGLRMHEFMTILRKEQPHFSVRDDCDGVPLSLMVRNCSYLRAYGGKVNYMRFVRRLPRGQGGDMGRETTEDTGEEDAASGTMVVSLGRYKMREMPSQDGIRQGPQPWRYSYRTL</sequence>
<dbReference type="VEuPathDB" id="TriTrypDB:LpyrH10_36_0290"/>
<comment type="caution">
    <text evidence="2">The sequence shown here is derived from an EMBL/GenBank/DDBJ whole genome shotgun (WGS) entry which is preliminary data.</text>
</comment>
<dbReference type="EMBL" id="LGTL01000036">
    <property type="protein sequence ID" value="KPA73445.1"/>
    <property type="molecule type" value="Genomic_DNA"/>
</dbReference>